<evidence type="ECO:0000313" key="1">
    <source>
        <dbReference type="EMBL" id="MCO6420041.1"/>
    </source>
</evidence>
<evidence type="ECO:0000313" key="2">
    <source>
        <dbReference type="Proteomes" id="UP001523392"/>
    </source>
</evidence>
<keyword evidence="2" id="KW-1185">Reference proteome</keyword>
<name>A0ABT1DDN1_9PROT</name>
<protein>
    <recommendedName>
        <fullName evidence="3">Acyl-CoA dehydrogenase</fullName>
    </recommendedName>
</protein>
<sequence length="109" mass="10448">MDMGEDGEFGHGFGGPGFGGPGAEDFANAAAALAAALVREAGALAGVAASLRQVAAAQIGDHSGGPLADVRRQRAVLATLGDSALTAALLLEAATIIGPGGAPAEQAAR</sequence>
<comment type="caution">
    <text evidence="1">The sequence shown here is derived from an EMBL/GenBank/DDBJ whole genome shotgun (WGS) entry which is preliminary data.</text>
</comment>
<reference evidence="1 2" key="1">
    <citation type="submission" date="2021-12" db="EMBL/GenBank/DDBJ databases">
        <title>Siccirubricoccus leaddurans sp. nov., a high concentration Zn2+ tolerance bacterium.</title>
        <authorList>
            <person name="Cao Y."/>
        </authorList>
    </citation>
    <scope>NUCLEOTIDE SEQUENCE [LARGE SCALE GENOMIC DNA]</scope>
    <source>
        <strain evidence="1 2">KC 17139</strain>
    </source>
</reference>
<dbReference type="Proteomes" id="UP001523392">
    <property type="component" value="Unassembled WGS sequence"/>
</dbReference>
<dbReference type="RefSeq" id="WP_252956706.1">
    <property type="nucleotide sequence ID" value="NZ_JAFIRR010000289.1"/>
</dbReference>
<organism evidence="1 2">
    <name type="scientific">Siccirubricoccus soli</name>
    <dbReference type="NCBI Taxonomy" id="2899147"/>
    <lineage>
        <taxon>Bacteria</taxon>
        <taxon>Pseudomonadati</taxon>
        <taxon>Pseudomonadota</taxon>
        <taxon>Alphaproteobacteria</taxon>
        <taxon>Acetobacterales</taxon>
        <taxon>Roseomonadaceae</taxon>
        <taxon>Siccirubricoccus</taxon>
    </lineage>
</organism>
<evidence type="ECO:0008006" key="3">
    <source>
        <dbReference type="Google" id="ProtNLM"/>
    </source>
</evidence>
<dbReference type="EMBL" id="JAFIRR010000289">
    <property type="protein sequence ID" value="MCO6420041.1"/>
    <property type="molecule type" value="Genomic_DNA"/>
</dbReference>
<gene>
    <name evidence="1" type="ORF">JYK14_28375</name>
</gene>
<feature type="non-terminal residue" evidence="1">
    <location>
        <position position="109"/>
    </location>
</feature>
<proteinExistence type="predicted"/>
<accession>A0ABT1DDN1</accession>